<gene>
    <name evidence="5" type="ORF">GGX14DRAFT_466019</name>
</gene>
<name>A0AAD6Y624_9AGAR</name>
<dbReference type="PANTHER" id="PTHR11559">
    <property type="entry name" value="CARBOXYLESTERASE"/>
    <property type="match status" value="1"/>
</dbReference>
<dbReference type="Pfam" id="PF00135">
    <property type="entry name" value="COesterase"/>
    <property type="match status" value="1"/>
</dbReference>
<dbReference type="SUPFAM" id="SSF53474">
    <property type="entry name" value="alpha/beta-Hydrolases"/>
    <property type="match status" value="1"/>
</dbReference>
<keyword evidence="3" id="KW-0732">Signal</keyword>
<dbReference type="EC" id="3.1.1.-" evidence="3"/>
<protein>
    <recommendedName>
        <fullName evidence="3">Carboxylic ester hydrolase</fullName>
        <ecNumber evidence="3">3.1.1.-</ecNumber>
    </recommendedName>
</protein>
<organism evidence="5 6">
    <name type="scientific">Mycena pura</name>
    <dbReference type="NCBI Taxonomy" id="153505"/>
    <lineage>
        <taxon>Eukaryota</taxon>
        <taxon>Fungi</taxon>
        <taxon>Dikarya</taxon>
        <taxon>Basidiomycota</taxon>
        <taxon>Agaricomycotina</taxon>
        <taxon>Agaricomycetes</taxon>
        <taxon>Agaricomycetidae</taxon>
        <taxon>Agaricales</taxon>
        <taxon>Marasmiineae</taxon>
        <taxon>Mycenaceae</taxon>
        <taxon>Mycena</taxon>
    </lineage>
</organism>
<comment type="caution">
    <text evidence="5">The sequence shown here is derived from an EMBL/GenBank/DDBJ whole genome shotgun (WGS) entry which is preliminary data.</text>
</comment>
<evidence type="ECO:0000256" key="1">
    <source>
        <dbReference type="ARBA" id="ARBA00005964"/>
    </source>
</evidence>
<dbReference type="EMBL" id="JARJCW010000060">
    <property type="protein sequence ID" value="KAJ7201170.1"/>
    <property type="molecule type" value="Genomic_DNA"/>
</dbReference>
<accession>A0AAD6Y624</accession>
<dbReference type="Proteomes" id="UP001219525">
    <property type="component" value="Unassembled WGS sequence"/>
</dbReference>
<proteinExistence type="inferred from homology"/>
<dbReference type="InterPro" id="IPR002018">
    <property type="entry name" value="CarbesteraseB"/>
</dbReference>
<reference evidence="5" key="1">
    <citation type="submission" date="2023-03" db="EMBL/GenBank/DDBJ databases">
        <title>Massive genome expansion in bonnet fungi (Mycena s.s.) driven by repeated elements and novel gene families across ecological guilds.</title>
        <authorList>
            <consortium name="Lawrence Berkeley National Laboratory"/>
            <person name="Harder C.B."/>
            <person name="Miyauchi S."/>
            <person name="Viragh M."/>
            <person name="Kuo A."/>
            <person name="Thoen E."/>
            <person name="Andreopoulos B."/>
            <person name="Lu D."/>
            <person name="Skrede I."/>
            <person name="Drula E."/>
            <person name="Henrissat B."/>
            <person name="Morin E."/>
            <person name="Kohler A."/>
            <person name="Barry K."/>
            <person name="LaButti K."/>
            <person name="Morin E."/>
            <person name="Salamov A."/>
            <person name="Lipzen A."/>
            <person name="Mereny Z."/>
            <person name="Hegedus B."/>
            <person name="Baldrian P."/>
            <person name="Stursova M."/>
            <person name="Weitz H."/>
            <person name="Taylor A."/>
            <person name="Grigoriev I.V."/>
            <person name="Nagy L.G."/>
            <person name="Martin F."/>
            <person name="Kauserud H."/>
        </authorList>
    </citation>
    <scope>NUCLEOTIDE SEQUENCE</scope>
    <source>
        <strain evidence="5">9144</strain>
    </source>
</reference>
<dbReference type="InterPro" id="IPR019826">
    <property type="entry name" value="Carboxylesterase_B_AS"/>
</dbReference>
<dbReference type="InterPro" id="IPR019819">
    <property type="entry name" value="Carboxylesterase_B_CS"/>
</dbReference>
<dbReference type="InterPro" id="IPR029058">
    <property type="entry name" value="AB_hydrolase_fold"/>
</dbReference>
<dbReference type="GO" id="GO:0016787">
    <property type="term" value="F:hydrolase activity"/>
    <property type="evidence" value="ECO:0007669"/>
    <property type="project" value="UniProtKB-KW"/>
</dbReference>
<evidence type="ECO:0000313" key="5">
    <source>
        <dbReference type="EMBL" id="KAJ7201170.1"/>
    </source>
</evidence>
<dbReference type="PROSITE" id="PS00941">
    <property type="entry name" value="CARBOXYLESTERASE_B_2"/>
    <property type="match status" value="1"/>
</dbReference>
<evidence type="ECO:0000313" key="6">
    <source>
        <dbReference type="Proteomes" id="UP001219525"/>
    </source>
</evidence>
<keyword evidence="6" id="KW-1185">Reference proteome</keyword>
<feature type="signal peptide" evidence="3">
    <location>
        <begin position="1"/>
        <end position="19"/>
    </location>
</feature>
<dbReference type="PROSITE" id="PS00122">
    <property type="entry name" value="CARBOXYLESTERASE_B_1"/>
    <property type="match status" value="1"/>
</dbReference>
<evidence type="ECO:0000256" key="2">
    <source>
        <dbReference type="ARBA" id="ARBA00022801"/>
    </source>
</evidence>
<sequence length="546" mass="58876">MLSFFLLASTLTGLQVAATSPIVALQYGVFQGKADGNLSTFLGIPFAAPAVRFTLPMAPTSLHGVQNATEFGPACPQQALTPTPPGLSVPNRNYTSEDCLTLNVFTPRSAGPHSNLPVFVVRGFEVGGSADQDVRPIVEHSIATGEPIIVVTPNYRVSAFGFLAGKEVADAGITNLGMRDQIFALEWVQQHIATFGGDPERIVIGGVSAGAISVALLLLDNKRFEQSTLFRGAFMVCGSPITTPSVAQGQSDYDGLVTANNCRGANDTLECLRRVPLDSFQAAVNNTANIFSFQSLNLVWRPRVDGEVIVHNPLVSVSKGLFAKIPIISGDADDEGTLFSFSNSNITTNDEFMDYIHSNYLPHSTAEQIAEVSVLYPDDPAEVCNSRPQFNRLAAFQGDWIFMSTRRFVLEHASKTQNTWSYLSKHGKSTPFVGASHGSDMALWFPAANATDHRSVDALINFINTLDPNGSASSHGGATSDIVWPKWDSASVNGFPLLLTFSDPNMVNVTAEDFRVDAMKFLYGLLLGAAETSAWRVQVDEPEWSS</sequence>
<dbReference type="InterPro" id="IPR050309">
    <property type="entry name" value="Type-B_Carboxylest/Lipase"/>
</dbReference>
<dbReference type="Gene3D" id="3.40.50.1820">
    <property type="entry name" value="alpha/beta hydrolase"/>
    <property type="match status" value="1"/>
</dbReference>
<feature type="chain" id="PRO_5041778677" description="Carboxylic ester hydrolase" evidence="3">
    <location>
        <begin position="20"/>
        <end position="546"/>
    </location>
</feature>
<dbReference type="AlphaFoldDB" id="A0AAD6Y624"/>
<evidence type="ECO:0000256" key="3">
    <source>
        <dbReference type="RuleBase" id="RU361235"/>
    </source>
</evidence>
<evidence type="ECO:0000259" key="4">
    <source>
        <dbReference type="Pfam" id="PF00135"/>
    </source>
</evidence>
<comment type="similarity">
    <text evidence="1 3">Belongs to the type-B carboxylesterase/lipase family.</text>
</comment>
<feature type="domain" description="Carboxylesterase type B" evidence="4">
    <location>
        <begin position="20"/>
        <end position="489"/>
    </location>
</feature>
<keyword evidence="2 3" id="KW-0378">Hydrolase</keyword>